<evidence type="ECO:0000256" key="2">
    <source>
        <dbReference type="ARBA" id="ARBA00004167"/>
    </source>
</evidence>
<evidence type="ECO:0000313" key="12">
    <source>
        <dbReference type="EMBL" id="KAH0739216.1"/>
    </source>
</evidence>
<evidence type="ECO:0000256" key="3">
    <source>
        <dbReference type="ARBA" id="ARBA00010617"/>
    </source>
</evidence>
<keyword evidence="11" id="KW-0472">Membrane</keyword>
<dbReference type="PANTHER" id="PTHR47955:SF22">
    <property type="entry name" value="CYTOCHROME P450 83B1-LIKE"/>
    <property type="match status" value="1"/>
</dbReference>
<evidence type="ECO:0000256" key="10">
    <source>
        <dbReference type="ARBA" id="ARBA00023033"/>
    </source>
</evidence>
<organism evidence="12 13">
    <name type="scientific">Solanum tuberosum</name>
    <name type="common">Potato</name>
    <dbReference type="NCBI Taxonomy" id="4113"/>
    <lineage>
        <taxon>Eukaryota</taxon>
        <taxon>Viridiplantae</taxon>
        <taxon>Streptophyta</taxon>
        <taxon>Embryophyta</taxon>
        <taxon>Tracheophyta</taxon>
        <taxon>Spermatophyta</taxon>
        <taxon>Magnoliopsida</taxon>
        <taxon>eudicotyledons</taxon>
        <taxon>Gunneridae</taxon>
        <taxon>Pentapetalae</taxon>
        <taxon>asterids</taxon>
        <taxon>lamiids</taxon>
        <taxon>Solanales</taxon>
        <taxon>Solanaceae</taxon>
        <taxon>Solanoideae</taxon>
        <taxon>Solaneae</taxon>
        <taxon>Solanum</taxon>
    </lineage>
</organism>
<evidence type="ECO:0000256" key="9">
    <source>
        <dbReference type="ARBA" id="ARBA00023004"/>
    </source>
</evidence>
<evidence type="ECO:0000256" key="1">
    <source>
        <dbReference type="ARBA" id="ARBA00001971"/>
    </source>
</evidence>
<evidence type="ECO:0000256" key="8">
    <source>
        <dbReference type="ARBA" id="ARBA00023002"/>
    </source>
</evidence>
<dbReference type="InterPro" id="IPR036396">
    <property type="entry name" value="Cyt_P450_sf"/>
</dbReference>
<dbReference type="PANTHER" id="PTHR47955">
    <property type="entry name" value="CYTOCHROME P450 FAMILY 71 PROTEIN"/>
    <property type="match status" value="1"/>
</dbReference>
<keyword evidence="6" id="KW-0479">Metal-binding</keyword>
<keyword evidence="9" id="KW-0408">Iron</keyword>
<evidence type="ECO:0000256" key="4">
    <source>
        <dbReference type="ARBA" id="ARBA00022617"/>
    </source>
</evidence>
<dbReference type="Gene3D" id="1.10.630.10">
    <property type="entry name" value="Cytochrome P450"/>
    <property type="match status" value="1"/>
</dbReference>
<evidence type="ECO:0000256" key="7">
    <source>
        <dbReference type="ARBA" id="ARBA00022989"/>
    </source>
</evidence>
<evidence type="ECO:0008006" key="14">
    <source>
        <dbReference type="Google" id="ProtNLM"/>
    </source>
</evidence>
<evidence type="ECO:0000256" key="11">
    <source>
        <dbReference type="ARBA" id="ARBA00023136"/>
    </source>
</evidence>
<dbReference type="InterPro" id="IPR001128">
    <property type="entry name" value="Cyt_P450"/>
</dbReference>
<keyword evidence="7" id="KW-1133">Transmembrane helix</keyword>
<keyword evidence="5" id="KW-0812">Transmembrane</keyword>
<dbReference type="Pfam" id="PF00067">
    <property type="entry name" value="p450"/>
    <property type="match status" value="1"/>
</dbReference>
<evidence type="ECO:0000256" key="5">
    <source>
        <dbReference type="ARBA" id="ARBA00022692"/>
    </source>
</evidence>
<proteinExistence type="inferred from homology"/>
<dbReference type="SUPFAM" id="SSF48264">
    <property type="entry name" value="Cytochrome P450"/>
    <property type="match status" value="1"/>
</dbReference>
<reference evidence="12 13" key="1">
    <citation type="journal article" date="2021" name="bioRxiv">
        <title>Chromosome-scale and haplotype-resolved genome assembly of a tetraploid potato cultivar.</title>
        <authorList>
            <person name="Sun H."/>
            <person name="Jiao W.-B."/>
            <person name="Krause K."/>
            <person name="Campoy J.A."/>
            <person name="Goel M."/>
            <person name="Folz-Donahue K."/>
            <person name="Kukat C."/>
            <person name="Huettel B."/>
            <person name="Schneeberger K."/>
        </authorList>
    </citation>
    <scope>NUCLEOTIDE SEQUENCE [LARGE SCALE GENOMIC DNA]</scope>
    <source>
        <strain evidence="12">SolTubOtavaFocal</strain>
        <tissue evidence="12">Leaves</tissue>
    </source>
</reference>
<comment type="subcellular location">
    <subcellularLocation>
        <location evidence="2">Membrane</location>
        <topology evidence="2">Single-pass membrane protein</topology>
    </subcellularLocation>
</comment>
<evidence type="ECO:0000256" key="6">
    <source>
        <dbReference type="ARBA" id="ARBA00022723"/>
    </source>
</evidence>
<accession>A0ABQ7TYK5</accession>
<dbReference type="Proteomes" id="UP000826656">
    <property type="component" value="Unassembled WGS sequence"/>
</dbReference>
<keyword evidence="10" id="KW-0503">Monooxygenase</keyword>
<evidence type="ECO:0000313" key="13">
    <source>
        <dbReference type="Proteomes" id="UP000826656"/>
    </source>
</evidence>
<comment type="cofactor">
    <cofactor evidence="1">
        <name>heme</name>
        <dbReference type="ChEBI" id="CHEBI:30413"/>
    </cofactor>
</comment>
<name>A0ABQ7TYK5_SOLTU</name>
<keyword evidence="13" id="KW-1185">Reference proteome</keyword>
<gene>
    <name evidence="12" type="ORF">KY290_037921</name>
</gene>
<keyword evidence="8" id="KW-0560">Oxidoreductase</keyword>
<keyword evidence="4" id="KW-0349">Heme</keyword>
<comment type="caution">
    <text evidence="12">The sequence shown here is derived from an EMBL/GenBank/DDBJ whole genome shotgun (WGS) entry which is preliminary data.</text>
</comment>
<comment type="similarity">
    <text evidence="3">Belongs to the cytochrome P450 family.</text>
</comment>
<dbReference type="EMBL" id="JAIVGD010000028">
    <property type="protein sequence ID" value="KAH0739216.1"/>
    <property type="molecule type" value="Genomic_DNA"/>
</dbReference>
<sequence length="73" mass="8194">MEKFSLKFGSTPIVVISSAKLAKEVLKTQDLVFCSRPSLLGQQQLSYTGHDIGFAPYNDHWREKTKNMCSSSI</sequence>
<protein>
    <recommendedName>
        <fullName evidence="14">Cytochrome P450</fullName>
    </recommendedName>
</protein>